<evidence type="ECO:0000256" key="1">
    <source>
        <dbReference type="SAM" id="MobiDB-lite"/>
    </source>
</evidence>
<proteinExistence type="predicted"/>
<comment type="caution">
    <text evidence="2">The sequence shown here is derived from an EMBL/GenBank/DDBJ whole genome shotgun (WGS) entry which is preliminary data.</text>
</comment>
<feature type="compositionally biased region" description="Basic and acidic residues" evidence="1">
    <location>
        <begin position="1"/>
        <end position="10"/>
    </location>
</feature>
<accession>A0ABD2MN74</accession>
<keyword evidence="3" id="KW-1185">Reference proteome</keyword>
<dbReference type="AlphaFoldDB" id="A0ABD2MN74"/>
<reference evidence="2 3" key="1">
    <citation type="journal article" date="2021" name="BMC Biol.">
        <title>Horizontally acquired antibacterial genes associated with adaptive radiation of ladybird beetles.</title>
        <authorList>
            <person name="Li H.S."/>
            <person name="Tang X.F."/>
            <person name="Huang Y.H."/>
            <person name="Xu Z.Y."/>
            <person name="Chen M.L."/>
            <person name="Du X.Y."/>
            <person name="Qiu B.Y."/>
            <person name="Chen P.T."/>
            <person name="Zhang W."/>
            <person name="Slipinski A."/>
            <person name="Escalona H.E."/>
            <person name="Waterhouse R.M."/>
            <person name="Zwick A."/>
            <person name="Pang H."/>
        </authorList>
    </citation>
    <scope>NUCLEOTIDE SEQUENCE [LARGE SCALE GENOMIC DNA]</scope>
    <source>
        <strain evidence="2">SYSU2018</strain>
    </source>
</reference>
<dbReference type="Proteomes" id="UP001516400">
    <property type="component" value="Unassembled WGS sequence"/>
</dbReference>
<dbReference type="EMBL" id="JABFTP020000021">
    <property type="protein sequence ID" value="KAL3267797.1"/>
    <property type="molecule type" value="Genomic_DNA"/>
</dbReference>
<evidence type="ECO:0000313" key="2">
    <source>
        <dbReference type="EMBL" id="KAL3267797.1"/>
    </source>
</evidence>
<feature type="compositionally biased region" description="Polar residues" evidence="1">
    <location>
        <begin position="65"/>
        <end position="79"/>
    </location>
</feature>
<protein>
    <submittedName>
        <fullName evidence="2">Uncharacterized protein</fullName>
    </submittedName>
</protein>
<organism evidence="2 3">
    <name type="scientific">Cryptolaemus montrouzieri</name>
    <dbReference type="NCBI Taxonomy" id="559131"/>
    <lineage>
        <taxon>Eukaryota</taxon>
        <taxon>Metazoa</taxon>
        <taxon>Ecdysozoa</taxon>
        <taxon>Arthropoda</taxon>
        <taxon>Hexapoda</taxon>
        <taxon>Insecta</taxon>
        <taxon>Pterygota</taxon>
        <taxon>Neoptera</taxon>
        <taxon>Endopterygota</taxon>
        <taxon>Coleoptera</taxon>
        <taxon>Polyphaga</taxon>
        <taxon>Cucujiformia</taxon>
        <taxon>Coccinelloidea</taxon>
        <taxon>Coccinellidae</taxon>
        <taxon>Scymninae</taxon>
        <taxon>Scymnini</taxon>
        <taxon>Cryptolaemus</taxon>
    </lineage>
</organism>
<sequence length="85" mass="9928">MNRMNDRDAMFKSVRASPGNRELKDRYNELSAQIKLEVKTAKLRYYRDKITYNLSNPKEKWRIINESSCTKSNSPTGKNTKSHCA</sequence>
<feature type="region of interest" description="Disordered" evidence="1">
    <location>
        <begin position="1"/>
        <end position="21"/>
    </location>
</feature>
<gene>
    <name evidence="2" type="ORF">HHI36_006929</name>
</gene>
<name>A0ABD2MN74_9CUCU</name>
<evidence type="ECO:0000313" key="3">
    <source>
        <dbReference type="Proteomes" id="UP001516400"/>
    </source>
</evidence>
<feature type="region of interest" description="Disordered" evidence="1">
    <location>
        <begin position="65"/>
        <end position="85"/>
    </location>
</feature>